<feature type="domain" description="M23ase beta-sheet core" evidence="4">
    <location>
        <begin position="179"/>
        <end position="273"/>
    </location>
</feature>
<dbReference type="KEGG" id="dak:DaAHT2_0090"/>
<dbReference type="HOGENOM" id="CLU_029425_2_4_7"/>
<dbReference type="SUPFAM" id="SSF51261">
    <property type="entry name" value="Duplicated hybrid motif"/>
    <property type="match status" value="1"/>
</dbReference>
<dbReference type="PANTHER" id="PTHR21666:SF289">
    <property type="entry name" value="L-ALA--D-GLU ENDOPEPTIDASE"/>
    <property type="match status" value="1"/>
</dbReference>
<protein>
    <submittedName>
        <fullName evidence="5">Peptidase M23</fullName>
    </submittedName>
</protein>
<dbReference type="InParanoid" id="D6Z5E6"/>
<dbReference type="GO" id="GO:0004222">
    <property type="term" value="F:metalloendopeptidase activity"/>
    <property type="evidence" value="ECO:0007669"/>
    <property type="project" value="TreeGrafter"/>
</dbReference>
<name>D6Z5E6_DESAT</name>
<dbReference type="PANTHER" id="PTHR21666">
    <property type="entry name" value="PEPTIDASE-RELATED"/>
    <property type="match status" value="1"/>
</dbReference>
<keyword evidence="3" id="KW-1133">Transmembrane helix</keyword>
<dbReference type="Proteomes" id="UP000001508">
    <property type="component" value="Chromosome"/>
</dbReference>
<proteinExistence type="predicted"/>
<dbReference type="CDD" id="cd12797">
    <property type="entry name" value="M23_peptidase"/>
    <property type="match status" value="1"/>
</dbReference>
<evidence type="ECO:0000313" key="5">
    <source>
        <dbReference type="EMBL" id="ADH84803.1"/>
    </source>
</evidence>
<dbReference type="STRING" id="589865.DaAHT2_0090"/>
<dbReference type="RefSeq" id="WP_013162334.1">
    <property type="nucleotide sequence ID" value="NC_014216.1"/>
</dbReference>
<keyword evidence="6" id="KW-1185">Reference proteome</keyword>
<dbReference type="AlphaFoldDB" id="D6Z5E6"/>
<feature type="transmembrane region" description="Helical" evidence="3">
    <location>
        <begin position="26"/>
        <end position="47"/>
    </location>
</feature>
<dbReference type="eggNOG" id="COG0739">
    <property type="taxonomic scope" value="Bacteria"/>
</dbReference>
<feature type="coiled-coil region" evidence="2">
    <location>
        <begin position="64"/>
        <end position="99"/>
    </location>
</feature>
<dbReference type="InterPro" id="IPR016047">
    <property type="entry name" value="M23ase_b-sheet_dom"/>
</dbReference>
<accession>D6Z5E6</accession>
<dbReference type="Gene3D" id="2.70.70.10">
    <property type="entry name" value="Glucose Permease (Domain IIA)"/>
    <property type="match status" value="1"/>
</dbReference>
<reference evidence="6" key="1">
    <citation type="submission" date="2010-02" db="EMBL/GenBank/DDBJ databases">
        <title>Complete sequence of Desulfurivibrio alkaliphilus AHT2.</title>
        <authorList>
            <consortium name="US DOE Joint Genome Institute"/>
            <person name="Pitluck S."/>
            <person name="Chertkov O."/>
            <person name="Detter J.C."/>
            <person name="Han C."/>
            <person name="Tapia R."/>
            <person name="Larimer F."/>
            <person name="Land M."/>
            <person name="Hauser L."/>
            <person name="Kyrpides N."/>
            <person name="Mikhailova N."/>
            <person name="Sorokin D.Y."/>
            <person name="Muyzer G."/>
            <person name="Woyke T."/>
        </authorList>
    </citation>
    <scope>NUCLEOTIDE SEQUENCE [LARGE SCALE GENOMIC DNA]</scope>
    <source>
        <strain evidence="6">DSM 19089 / UNIQEM U267 / AHT2</strain>
    </source>
</reference>
<evidence type="ECO:0000256" key="3">
    <source>
        <dbReference type="SAM" id="Phobius"/>
    </source>
</evidence>
<dbReference type="InterPro" id="IPR011055">
    <property type="entry name" value="Dup_hybrid_motif"/>
</dbReference>
<dbReference type="InterPro" id="IPR050570">
    <property type="entry name" value="Cell_wall_metabolism_enzyme"/>
</dbReference>
<dbReference type="OrthoDB" id="9815245at2"/>
<evidence type="ECO:0000256" key="1">
    <source>
        <dbReference type="ARBA" id="ARBA00022729"/>
    </source>
</evidence>
<keyword evidence="3" id="KW-0812">Transmembrane</keyword>
<dbReference type="EMBL" id="CP001940">
    <property type="protein sequence ID" value="ADH84803.1"/>
    <property type="molecule type" value="Genomic_DNA"/>
</dbReference>
<keyword evidence="3" id="KW-0472">Membrane</keyword>
<gene>
    <name evidence="5" type="ordered locus">DaAHT2_0090</name>
</gene>
<evidence type="ECO:0000259" key="4">
    <source>
        <dbReference type="Pfam" id="PF01551"/>
    </source>
</evidence>
<evidence type="ECO:0000256" key="2">
    <source>
        <dbReference type="SAM" id="Coils"/>
    </source>
</evidence>
<organism evidence="5 6">
    <name type="scientific">Desulfurivibrio alkaliphilus (strain DSM 19089 / UNIQEM U267 / AHT2)</name>
    <dbReference type="NCBI Taxonomy" id="589865"/>
    <lineage>
        <taxon>Bacteria</taxon>
        <taxon>Pseudomonadati</taxon>
        <taxon>Thermodesulfobacteriota</taxon>
        <taxon>Desulfobulbia</taxon>
        <taxon>Desulfobulbales</taxon>
        <taxon>Desulfobulbaceae</taxon>
        <taxon>Desulfurivibrio</taxon>
    </lineage>
</organism>
<keyword evidence="1" id="KW-0732">Signal</keyword>
<dbReference type="Pfam" id="PF01551">
    <property type="entry name" value="Peptidase_M23"/>
    <property type="match status" value="1"/>
</dbReference>
<evidence type="ECO:0000313" key="6">
    <source>
        <dbReference type="Proteomes" id="UP000001508"/>
    </source>
</evidence>
<keyword evidence="2" id="KW-0175">Coiled coil</keyword>
<sequence length="300" mass="33031">MGRKLHFIVTSEYGRTRSFSIKKRRIMALGTVFVALLVISAVGWQAAVENITLRAKSAAVKYELAAVKEKHRQMLARAAAKEEQQRQTLDTAMEELRKRSEAIESILSAVDIDIEIGEGESNTGGPFIGLDDGTYDDLTFKVDHYLNFLESMPLGTPVPGTLTSPFGRRTDPFTRQPAMHDGLDIHNRVGTKIKAPAAGVVTTSNYNRFNGNYLVIDHGNGFATRYLHLQRSLVKAGERVERGQKIARLGNTGRSTGPHLHYTILYNGEAIDPYRFVRVASVLDGSVSASGGSVRGQEVR</sequence>